<protein>
    <submittedName>
        <fullName evidence="7">Cation channel sperm-associated protein 1</fullName>
    </submittedName>
</protein>
<dbReference type="Gene3D" id="1.10.238.10">
    <property type="entry name" value="EF-hand"/>
    <property type="match status" value="1"/>
</dbReference>
<dbReference type="InterPro" id="IPR018247">
    <property type="entry name" value="EF_Hand_1_Ca_BS"/>
</dbReference>
<dbReference type="InterPro" id="IPR005821">
    <property type="entry name" value="Ion_trans_dom"/>
</dbReference>
<comment type="caution">
    <text evidence="7">The sequence shown here is derived from an EMBL/GenBank/DDBJ whole genome shotgun (WGS) entry which is preliminary data.</text>
</comment>
<keyword evidence="5" id="KW-0472">Membrane</keyword>
<gene>
    <name evidence="7" type="primary">Catsper1</name>
    <name evidence="7" type="ORF">AK812_SmicGene11799</name>
</gene>
<sequence>MPVPTSRQAHALGDAEKSWGGPKDTSSGAEQMEHMASIQESLYTFRAEQEALVATLSSLVQQVDLLCETADTRGIREGRRRSMKTKFGARAESEFFSADAEDYAISTYLTRITGAMQETDDDYGMEKENSAPADTCMDRWRARCQWLLALYPFDYCMGVVLLVNSIFVGIEVQSGLVNQEAPAWATPLDVLFVGLYLIEITIRLVGWGWHYCFTDGWFAFDFVSVVLGSASIIAQLLGPLIGSTELLSFLNSVIVVRSLRLLRLVRALRMLRWFRTAWRLVFGLLTSGTTMTSTLGLVLLTLYVSACLGVELISKDPVLMSDPTTEFIVEHHFGSLTMTMLTLAQFVTLDSIAAIYRPLVYLKPVLVIYFSGIILVLSISLMNLVTAVLVEGALENAQHDRELKRHVLQEKLRRAAPKLSSMFESLDVNQDGTVSLEEFMHMSVDVFPQELFDNSSVSSLQEVFEILDISGKGFLSQSEFVEGLLNMFLLDVPIHTIQILRLLRIVESRINGLYDEFRELGDGSMDTSDGLGAAAKRKEIVITRKGRPPPGESAVGSDNVDTTNQVFTNNIAINQIVAEHLASTKN</sequence>
<keyword evidence="2" id="KW-0812">Transmembrane</keyword>
<proteinExistence type="predicted"/>
<dbReference type="Gene3D" id="1.20.120.350">
    <property type="entry name" value="Voltage-gated potassium channels. Chain C"/>
    <property type="match status" value="1"/>
</dbReference>
<dbReference type="PROSITE" id="PS00018">
    <property type="entry name" value="EF_HAND_1"/>
    <property type="match status" value="1"/>
</dbReference>
<dbReference type="PROSITE" id="PS50222">
    <property type="entry name" value="EF_HAND_2"/>
    <property type="match status" value="2"/>
</dbReference>
<organism evidence="7 8">
    <name type="scientific">Symbiodinium microadriaticum</name>
    <name type="common">Dinoflagellate</name>
    <name type="synonym">Zooxanthella microadriatica</name>
    <dbReference type="NCBI Taxonomy" id="2951"/>
    <lineage>
        <taxon>Eukaryota</taxon>
        <taxon>Sar</taxon>
        <taxon>Alveolata</taxon>
        <taxon>Dinophyceae</taxon>
        <taxon>Suessiales</taxon>
        <taxon>Symbiodiniaceae</taxon>
        <taxon>Symbiodinium</taxon>
    </lineage>
</organism>
<dbReference type="GO" id="GO:0005216">
    <property type="term" value="F:monoatomic ion channel activity"/>
    <property type="evidence" value="ECO:0007669"/>
    <property type="project" value="InterPro"/>
</dbReference>
<evidence type="ECO:0000256" key="2">
    <source>
        <dbReference type="ARBA" id="ARBA00022692"/>
    </source>
</evidence>
<feature type="domain" description="EF-hand" evidence="6">
    <location>
        <begin position="414"/>
        <end position="449"/>
    </location>
</feature>
<accession>A0A1Q9ECE0</accession>
<reference evidence="7 8" key="1">
    <citation type="submission" date="2016-02" db="EMBL/GenBank/DDBJ databases">
        <title>Genome analysis of coral dinoflagellate symbionts highlights evolutionary adaptations to a symbiotic lifestyle.</title>
        <authorList>
            <person name="Aranda M."/>
            <person name="Li Y."/>
            <person name="Liew Y.J."/>
            <person name="Baumgarten S."/>
            <person name="Simakov O."/>
            <person name="Wilson M."/>
            <person name="Piel J."/>
            <person name="Ashoor H."/>
            <person name="Bougouffa S."/>
            <person name="Bajic V.B."/>
            <person name="Ryu T."/>
            <person name="Ravasi T."/>
            <person name="Bayer T."/>
            <person name="Micklem G."/>
            <person name="Kim H."/>
            <person name="Bhak J."/>
            <person name="Lajeunesse T.C."/>
            <person name="Voolstra C.R."/>
        </authorList>
    </citation>
    <scope>NUCLEOTIDE SEQUENCE [LARGE SCALE GENOMIC DNA]</scope>
    <source>
        <strain evidence="7 8">CCMP2467</strain>
    </source>
</reference>
<dbReference type="SUPFAM" id="SSF47473">
    <property type="entry name" value="EF-hand"/>
    <property type="match status" value="1"/>
</dbReference>
<dbReference type="OrthoDB" id="26525at2759"/>
<dbReference type="EMBL" id="LSRX01000195">
    <property type="protein sequence ID" value="OLQ05094.1"/>
    <property type="molecule type" value="Genomic_DNA"/>
</dbReference>
<dbReference type="PANTHER" id="PTHR46726:SF1">
    <property type="entry name" value="TWO-PORE CALCIUM CHANNEL 3"/>
    <property type="match status" value="1"/>
</dbReference>
<evidence type="ECO:0000256" key="4">
    <source>
        <dbReference type="ARBA" id="ARBA00022989"/>
    </source>
</evidence>
<dbReference type="InterPro" id="IPR027359">
    <property type="entry name" value="Volt_channel_dom_sf"/>
</dbReference>
<dbReference type="Proteomes" id="UP000186817">
    <property type="component" value="Unassembled WGS sequence"/>
</dbReference>
<feature type="domain" description="EF-hand" evidence="6">
    <location>
        <begin position="455"/>
        <end position="490"/>
    </location>
</feature>
<evidence type="ECO:0000256" key="3">
    <source>
        <dbReference type="ARBA" id="ARBA00022837"/>
    </source>
</evidence>
<dbReference type="InterPro" id="IPR011992">
    <property type="entry name" value="EF-hand-dom_pair"/>
</dbReference>
<dbReference type="GO" id="GO:0005509">
    <property type="term" value="F:calcium ion binding"/>
    <property type="evidence" value="ECO:0007669"/>
    <property type="project" value="InterPro"/>
</dbReference>
<keyword evidence="8" id="KW-1185">Reference proteome</keyword>
<keyword evidence="4" id="KW-1133">Transmembrane helix</keyword>
<dbReference type="CDD" id="cd00051">
    <property type="entry name" value="EFh"/>
    <property type="match status" value="1"/>
</dbReference>
<name>A0A1Q9ECE0_SYMMI</name>
<dbReference type="SMART" id="SM00054">
    <property type="entry name" value="EFh"/>
    <property type="match status" value="2"/>
</dbReference>
<dbReference type="PANTHER" id="PTHR46726">
    <property type="entry name" value="TWO PORE CHANNEL 3"/>
    <property type="match status" value="1"/>
</dbReference>
<dbReference type="GO" id="GO:0016020">
    <property type="term" value="C:membrane"/>
    <property type="evidence" value="ECO:0007669"/>
    <property type="project" value="UniProtKB-SubCell"/>
</dbReference>
<dbReference type="Pfam" id="PF13202">
    <property type="entry name" value="EF-hand_5"/>
    <property type="match status" value="1"/>
</dbReference>
<dbReference type="Gene3D" id="1.10.287.70">
    <property type="match status" value="1"/>
</dbReference>
<dbReference type="SUPFAM" id="SSF81324">
    <property type="entry name" value="Voltage-gated potassium channels"/>
    <property type="match status" value="1"/>
</dbReference>
<evidence type="ECO:0000313" key="8">
    <source>
        <dbReference type="Proteomes" id="UP000186817"/>
    </source>
</evidence>
<evidence type="ECO:0000313" key="7">
    <source>
        <dbReference type="EMBL" id="OLQ05094.1"/>
    </source>
</evidence>
<dbReference type="InterPro" id="IPR002048">
    <property type="entry name" value="EF_hand_dom"/>
</dbReference>
<keyword evidence="3" id="KW-0106">Calcium</keyword>
<comment type="subcellular location">
    <subcellularLocation>
        <location evidence="1">Membrane</location>
        <topology evidence="1">Multi-pass membrane protein</topology>
    </subcellularLocation>
</comment>
<evidence type="ECO:0000256" key="5">
    <source>
        <dbReference type="ARBA" id="ARBA00023136"/>
    </source>
</evidence>
<dbReference type="Pfam" id="PF00520">
    <property type="entry name" value="Ion_trans"/>
    <property type="match status" value="1"/>
</dbReference>
<evidence type="ECO:0000259" key="6">
    <source>
        <dbReference type="PROSITE" id="PS50222"/>
    </source>
</evidence>
<dbReference type="AlphaFoldDB" id="A0A1Q9ECE0"/>
<evidence type="ECO:0000256" key="1">
    <source>
        <dbReference type="ARBA" id="ARBA00004141"/>
    </source>
</evidence>